<keyword evidence="6 11" id="KW-0812">Transmembrane</keyword>
<keyword evidence="7" id="KW-0653">Protein transport</keyword>
<evidence type="ECO:0000259" key="12">
    <source>
        <dbReference type="PROSITE" id="PS52015"/>
    </source>
</evidence>
<keyword evidence="5" id="KW-0997">Cell inner membrane</keyword>
<dbReference type="RefSeq" id="WP_155319041.1">
    <property type="nucleotide sequence ID" value="NZ_AP021874.1"/>
</dbReference>
<dbReference type="InterPro" id="IPR006260">
    <property type="entry name" value="TonB/TolA_C"/>
</dbReference>
<keyword evidence="14" id="KW-1185">Reference proteome</keyword>
<dbReference type="GO" id="GO:0055085">
    <property type="term" value="P:transmembrane transport"/>
    <property type="evidence" value="ECO:0007669"/>
    <property type="project" value="InterPro"/>
</dbReference>
<keyword evidence="3" id="KW-0813">Transport</keyword>
<evidence type="ECO:0000256" key="11">
    <source>
        <dbReference type="SAM" id="Phobius"/>
    </source>
</evidence>
<dbReference type="Proteomes" id="UP000427906">
    <property type="component" value="Chromosome"/>
</dbReference>
<comment type="subcellular location">
    <subcellularLocation>
        <location evidence="1">Cell inner membrane</location>
        <topology evidence="1">Single-pass membrane protein</topology>
        <orientation evidence="1">Periplasmic side</orientation>
    </subcellularLocation>
</comment>
<keyword evidence="8 11" id="KW-1133">Transmembrane helix</keyword>
<dbReference type="GO" id="GO:0015891">
    <property type="term" value="P:siderophore transport"/>
    <property type="evidence" value="ECO:0007669"/>
    <property type="project" value="InterPro"/>
</dbReference>
<dbReference type="InterPro" id="IPR037682">
    <property type="entry name" value="TonB_C"/>
</dbReference>
<evidence type="ECO:0000256" key="8">
    <source>
        <dbReference type="ARBA" id="ARBA00022989"/>
    </source>
</evidence>
<dbReference type="GO" id="GO:0031992">
    <property type="term" value="F:energy transducer activity"/>
    <property type="evidence" value="ECO:0007669"/>
    <property type="project" value="InterPro"/>
</dbReference>
<dbReference type="GO" id="GO:0030288">
    <property type="term" value="C:outer membrane-bounded periplasmic space"/>
    <property type="evidence" value="ECO:0007669"/>
    <property type="project" value="InterPro"/>
</dbReference>
<dbReference type="Pfam" id="PF03544">
    <property type="entry name" value="TonB_C"/>
    <property type="match status" value="1"/>
</dbReference>
<dbReference type="OrthoDB" id="5525691at2"/>
<protein>
    <recommendedName>
        <fullName evidence="12">TonB C-terminal domain-containing protein</fullName>
    </recommendedName>
</protein>
<accession>A0A5K7YPL2</accession>
<dbReference type="EMBL" id="AP021874">
    <property type="protein sequence ID" value="BBO71166.1"/>
    <property type="molecule type" value="Genomic_DNA"/>
</dbReference>
<dbReference type="NCBIfam" id="TIGR01352">
    <property type="entry name" value="tonB_Cterm"/>
    <property type="match status" value="1"/>
</dbReference>
<gene>
    <name evidence="13" type="ORF">DSCA_50960</name>
</gene>
<dbReference type="PRINTS" id="PR01374">
    <property type="entry name" value="TONBPROTEIN"/>
</dbReference>
<evidence type="ECO:0000256" key="2">
    <source>
        <dbReference type="ARBA" id="ARBA00006555"/>
    </source>
</evidence>
<evidence type="ECO:0000256" key="1">
    <source>
        <dbReference type="ARBA" id="ARBA00004383"/>
    </source>
</evidence>
<dbReference type="InterPro" id="IPR051045">
    <property type="entry name" value="TonB-dependent_transducer"/>
</dbReference>
<evidence type="ECO:0000256" key="7">
    <source>
        <dbReference type="ARBA" id="ARBA00022927"/>
    </source>
</evidence>
<dbReference type="PANTHER" id="PTHR33446:SF2">
    <property type="entry name" value="PROTEIN TONB"/>
    <property type="match status" value="1"/>
</dbReference>
<feature type="domain" description="TonB C-terminal" evidence="12">
    <location>
        <begin position="139"/>
        <end position="230"/>
    </location>
</feature>
<dbReference type="Gene3D" id="3.30.1150.10">
    <property type="match status" value="1"/>
</dbReference>
<evidence type="ECO:0000256" key="10">
    <source>
        <dbReference type="SAM" id="MobiDB-lite"/>
    </source>
</evidence>
<dbReference type="GO" id="GO:0015031">
    <property type="term" value="P:protein transport"/>
    <property type="evidence" value="ECO:0007669"/>
    <property type="project" value="UniProtKB-KW"/>
</dbReference>
<comment type="similarity">
    <text evidence="2">Belongs to the TonB family.</text>
</comment>
<sequence>MDRTPGPNWLLRTLIIISVGVHGLILVHLSGIYRSSALTYIEMSLQNINRPSARQIPRPRPRPKAPDSQDQLRPLNAVQRPLPRFKPLVMAPVENRFPDSLVEGIAAPAIPRAPGVESAGWIPAPQSHAAAEEYMTKASYLDMVRLKIESRKRYPETARTGSIEGRVTIRFILVTDGSVRDVAVVKGAPCSALNTAALDAVKNAAPFPRPPTSLFPGDLSLKLTIVFELT</sequence>
<keyword evidence="9 11" id="KW-0472">Membrane</keyword>
<feature type="region of interest" description="Disordered" evidence="10">
    <location>
        <begin position="51"/>
        <end position="73"/>
    </location>
</feature>
<organism evidence="13 14">
    <name type="scientific">Desulfosarcina alkanivorans</name>
    <dbReference type="NCBI Taxonomy" id="571177"/>
    <lineage>
        <taxon>Bacteria</taxon>
        <taxon>Pseudomonadati</taxon>
        <taxon>Thermodesulfobacteriota</taxon>
        <taxon>Desulfobacteria</taxon>
        <taxon>Desulfobacterales</taxon>
        <taxon>Desulfosarcinaceae</taxon>
        <taxon>Desulfosarcina</taxon>
    </lineage>
</organism>
<reference evidence="13 14" key="1">
    <citation type="submission" date="2019-11" db="EMBL/GenBank/DDBJ databases">
        <title>Comparative genomics of hydrocarbon-degrading Desulfosarcina strains.</title>
        <authorList>
            <person name="Watanabe M."/>
            <person name="Kojima H."/>
            <person name="Fukui M."/>
        </authorList>
    </citation>
    <scope>NUCLEOTIDE SEQUENCE [LARGE SCALE GENOMIC DNA]</scope>
    <source>
        <strain evidence="13 14">PL12</strain>
    </source>
</reference>
<evidence type="ECO:0000256" key="5">
    <source>
        <dbReference type="ARBA" id="ARBA00022519"/>
    </source>
</evidence>
<dbReference type="GO" id="GO:0098797">
    <property type="term" value="C:plasma membrane protein complex"/>
    <property type="evidence" value="ECO:0007669"/>
    <property type="project" value="TreeGrafter"/>
</dbReference>
<evidence type="ECO:0000256" key="3">
    <source>
        <dbReference type="ARBA" id="ARBA00022448"/>
    </source>
</evidence>
<dbReference type="InterPro" id="IPR003538">
    <property type="entry name" value="TonB"/>
</dbReference>
<dbReference type="PANTHER" id="PTHR33446">
    <property type="entry name" value="PROTEIN TONB-RELATED"/>
    <property type="match status" value="1"/>
</dbReference>
<evidence type="ECO:0000256" key="6">
    <source>
        <dbReference type="ARBA" id="ARBA00022692"/>
    </source>
</evidence>
<dbReference type="AlphaFoldDB" id="A0A5K7YPL2"/>
<keyword evidence="4" id="KW-1003">Cell membrane</keyword>
<dbReference type="KEGG" id="dalk:DSCA_50960"/>
<evidence type="ECO:0000256" key="9">
    <source>
        <dbReference type="ARBA" id="ARBA00023136"/>
    </source>
</evidence>
<evidence type="ECO:0000313" key="13">
    <source>
        <dbReference type="EMBL" id="BBO71166.1"/>
    </source>
</evidence>
<dbReference type="SUPFAM" id="SSF74653">
    <property type="entry name" value="TolA/TonB C-terminal domain"/>
    <property type="match status" value="1"/>
</dbReference>
<evidence type="ECO:0000256" key="4">
    <source>
        <dbReference type="ARBA" id="ARBA00022475"/>
    </source>
</evidence>
<proteinExistence type="inferred from homology"/>
<dbReference type="PROSITE" id="PS52015">
    <property type="entry name" value="TONB_CTD"/>
    <property type="match status" value="1"/>
</dbReference>
<name>A0A5K7YPL2_9BACT</name>
<evidence type="ECO:0000313" key="14">
    <source>
        <dbReference type="Proteomes" id="UP000427906"/>
    </source>
</evidence>
<feature type="transmembrane region" description="Helical" evidence="11">
    <location>
        <begin position="12"/>
        <end position="33"/>
    </location>
</feature>